<proteinExistence type="predicted"/>
<organism evidence="1">
    <name type="scientific">marine metagenome</name>
    <dbReference type="NCBI Taxonomy" id="408172"/>
    <lineage>
        <taxon>unclassified sequences</taxon>
        <taxon>metagenomes</taxon>
        <taxon>ecological metagenomes</taxon>
    </lineage>
</organism>
<dbReference type="EMBL" id="UINC01208235">
    <property type="protein sequence ID" value="SVE30677.1"/>
    <property type="molecule type" value="Genomic_DNA"/>
</dbReference>
<evidence type="ECO:0000313" key="1">
    <source>
        <dbReference type="EMBL" id="SVE30677.1"/>
    </source>
</evidence>
<dbReference type="AlphaFoldDB" id="A0A383CE89"/>
<sequence length="78" mass="9009">MKKLLLIALLIVGCAWKITHVNTEKIRKECKIECQLYEVSSDDWCNCIQQCINNEIKGIDDEINIYVEECSSDSKNDN</sequence>
<reference evidence="1" key="1">
    <citation type="submission" date="2018-05" db="EMBL/GenBank/DDBJ databases">
        <authorList>
            <person name="Lanie J.A."/>
            <person name="Ng W.-L."/>
            <person name="Kazmierczak K.M."/>
            <person name="Andrzejewski T.M."/>
            <person name="Davidsen T.M."/>
            <person name="Wayne K.J."/>
            <person name="Tettelin H."/>
            <person name="Glass J.I."/>
            <person name="Rusch D."/>
            <person name="Podicherti R."/>
            <person name="Tsui H.-C.T."/>
            <person name="Winkler M.E."/>
        </authorList>
    </citation>
    <scope>NUCLEOTIDE SEQUENCE</scope>
</reference>
<gene>
    <name evidence="1" type="ORF">METZ01_LOCUS483531</name>
</gene>
<accession>A0A383CE89</accession>
<protein>
    <submittedName>
        <fullName evidence="1">Uncharacterized protein</fullName>
    </submittedName>
</protein>
<name>A0A383CE89_9ZZZZ</name>